<dbReference type="Proteomes" id="UP000028349">
    <property type="component" value="Unassembled WGS sequence"/>
</dbReference>
<accession>A0ABR4TX94</accession>
<organism evidence="2 3">
    <name type="scientific">Kaistella antarctica</name>
    <dbReference type="NCBI Taxonomy" id="266748"/>
    <lineage>
        <taxon>Bacteria</taxon>
        <taxon>Pseudomonadati</taxon>
        <taxon>Bacteroidota</taxon>
        <taxon>Flavobacteriia</taxon>
        <taxon>Flavobacteriales</taxon>
        <taxon>Weeksellaceae</taxon>
        <taxon>Chryseobacterium group</taxon>
        <taxon>Kaistella</taxon>
    </lineage>
</organism>
<gene>
    <name evidence="2" type="ORF">HY04_08605</name>
</gene>
<proteinExistence type="predicted"/>
<protein>
    <recommendedName>
        <fullName evidence="1">Formamidopyrimidine-DNA glycosylase H2TH DNA-binding domain-containing protein</fullName>
    </recommendedName>
</protein>
<dbReference type="PANTHER" id="PTHR22993:SF9">
    <property type="entry name" value="FORMAMIDOPYRIMIDINE-DNA GLYCOSYLASE"/>
    <property type="match status" value="1"/>
</dbReference>
<reference evidence="2 3" key="1">
    <citation type="submission" date="2014-07" db="EMBL/GenBank/DDBJ databases">
        <authorList>
            <person name="Pisani N.G."/>
            <person name="Newman J.D."/>
        </authorList>
    </citation>
    <scope>NUCLEOTIDE SEQUENCE [LARGE SCALE GENOMIC DNA]</scope>
    <source>
        <strain evidence="2 3">LMG 24720</strain>
    </source>
</reference>
<sequence length="244" mass="27932">MIMTEGPSILFIKNKLQRYKGKIVSKVSGTTQVDESLFAHALLIDIQTFGKNFLFLFKEFFVAIEVNLVGNVLVNKQKKVAASFSYHFEENEINFYDSEIMILKAKPSDYFNLKTDISKSEFDADFILNELRTNHAEESIGDALLNQKILAGVGPIIRTETLYHAKIHPDSLIKSIPEKKLIFLLKMIQDYAEEFLTLLKTSSVEKNALIFEKKNCPKDKTPILMEEIGNIKTYVCPKCQKFFT</sequence>
<comment type="caution">
    <text evidence="2">The sequence shown here is derived from an EMBL/GenBank/DDBJ whole genome shotgun (WGS) entry which is preliminary data.</text>
</comment>
<dbReference type="EMBL" id="JPEP01000002">
    <property type="protein sequence ID" value="KEY18558.1"/>
    <property type="molecule type" value="Genomic_DNA"/>
</dbReference>
<dbReference type="Gene3D" id="1.10.8.50">
    <property type="match status" value="1"/>
</dbReference>
<dbReference type="SMART" id="SM01232">
    <property type="entry name" value="H2TH"/>
    <property type="match status" value="1"/>
</dbReference>
<evidence type="ECO:0000313" key="3">
    <source>
        <dbReference type="Proteomes" id="UP000028349"/>
    </source>
</evidence>
<dbReference type="InterPro" id="IPR010979">
    <property type="entry name" value="Ribosomal_uS13-like_H2TH"/>
</dbReference>
<dbReference type="Pfam" id="PF06831">
    <property type="entry name" value="H2TH"/>
    <property type="match status" value="1"/>
</dbReference>
<dbReference type="SUPFAM" id="SSF46946">
    <property type="entry name" value="S13-like H2TH domain"/>
    <property type="match status" value="1"/>
</dbReference>
<evidence type="ECO:0000259" key="1">
    <source>
        <dbReference type="SMART" id="SM01232"/>
    </source>
</evidence>
<dbReference type="InterPro" id="IPR015886">
    <property type="entry name" value="H2TH_FPG"/>
</dbReference>
<dbReference type="PANTHER" id="PTHR22993">
    <property type="entry name" value="FORMAMIDOPYRIMIDINE-DNA GLYCOSYLASE"/>
    <property type="match status" value="1"/>
</dbReference>
<name>A0ABR4TX94_9FLAO</name>
<evidence type="ECO:0000313" key="2">
    <source>
        <dbReference type="EMBL" id="KEY18558.1"/>
    </source>
</evidence>
<feature type="domain" description="Formamidopyrimidine-DNA glycosylase H2TH DNA-binding" evidence="1">
    <location>
        <begin position="113"/>
        <end position="197"/>
    </location>
</feature>
<keyword evidence="3" id="KW-1185">Reference proteome</keyword>